<dbReference type="OrthoDB" id="9786026at2"/>
<dbReference type="GO" id="GO:0005524">
    <property type="term" value="F:ATP binding"/>
    <property type="evidence" value="ECO:0007669"/>
    <property type="project" value="UniProtKB-KW"/>
</dbReference>
<reference evidence="10 11" key="1">
    <citation type="submission" date="2019-01" db="EMBL/GenBank/DDBJ databases">
        <title>Vagococcus silagei sp. nov. isolated from brewer's grain.</title>
        <authorList>
            <person name="Guu J.-R."/>
        </authorList>
    </citation>
    <scope>NUCLEOTIDE SEQUENCE [LARGE SCALE GENOMIC DNA]</scope>
    <source>
        <strain evidence="10 11">2B-2</strain>
    </source>
</reference>
<evidence type="ECO:0000256" key="7">
    <source>
        <dbReference type="ARBA" id="ARBA00023209"/>
    </source>
</evidence>
<dbReference type="InterPro" id="IPR005218">
    <property type="entry name" value="Diacylglycerol/lipid_kinase"/>
</dbReference>
<organism evidence="10 11">
    <name type="scientific">Vagococcus silagei</name>
    <dbReference type="NCBI Taxonomy" id="2508885"/>
    <lineage>
        <taxon>Bacteria</taxon>
        <taxon>Bacillati</taxon>
        <taxon>Bacillota</taxon>
        <taxon>Bacilli</taxon>
        <taxon>Lactobacillales</taxon>
        <taxon>Enterococcaceae</taxon>
        <taxon>Vagococcus</taxon>
    </lineage>
</organism>
<dbReference type="EMBL" id="SDGV01000001">
    <property type="protein sequence ID" value="THB62395.1"/>
    <property type="molecule type" value="Genomic_DNA"/>
</dbReference>
<keyword evidence="7" id="KW-0594">Phospholipid biosynthesis</keyword>
<keyword evidence="5 10" id="KW-0418">Kinase</keyword>
<dbReference type="PANTHER" id="PTHR12358">
    <property type="entry name" value="SPHINGOSINE KINASE"/>
    <property type="match status" value="1"/>
</dbReference>
<feature type="domain" description="DAGKc" evidence="9">
    <location>
        <begin position="1"/>
        <end position="143"/>
    </location>
</feature>
<proteinExistence type="inferred from homology"/>
<dbReference type="Pfam" id="PF19279">
    <property type="entry name" value="YegS_C"/>
    <property type="match status" value="1"/>
</dbReference>
<name>A0A4S3BAK4_9ENTE</name>
<dbReference type="Gene3D" id="3.40.50.10330">
    <property type="entry name" value="Probable inorganic polyphosphate/atp-NAD kinase, domain 1"/>
    <property type="match status" value="1"/>
</dbReference>
<evidence type="ECO:0000313" key="10">
    <source>
        <dbReference type="EMBL" id="THB62395.1"/>
    </source>
</evidence>
<dbReference type="InterPro" id="IPR050187">
    <property type="entry name" value="Lipid_Phosphate_FormReg"/>
</dbReference>
<evidence type="ECO:0000256" key="8">
    <source>
        <dbReference type="ARBA" id="ARBA00023264"/>
    </source>
</evidence>
<evidence type="ECO:0000256" key="1">
    <source>
        <dbReference type="ARBA" id="ARBA00001946"/>
    </source>
</evidence>
<dbReference type="SUPFAM" id="SSF111331">
    <property type="entry name" value="NAD kinase/diacylglycerol kinase-like"/>
    <property type="match status" value="1"/>
</dbReference>
<comment type="similarity">
    <text evidence="2">Belongs to the diacylglycerol/lipid kinase family.</text>
</comment>
<dbReference type="PROSITE" id="PS50146">
    <property type="entry name" value="DAGK"/>
    <property type="match status" value="1"/>
</dbReference>
<evidence type="ECO:0000256" key="6">
    <source>
        <dbReference type="ARBA" id="ARBA00022840"/>
    </source>
</evidence>
<keyword evidence="11" id="KW-1185">Reference proteome</keyword>
<comment type="cofactor">
    <cofactor evidence="1">
        <name>Mg(2+)</name>
        <dbReference type="ChEBI" id="CHEBI:18420"/>
    </cofactor>
</comment>
<dbReference type="SMART" id="SM00046">
    <property type="entry name" value="DAGKc"/>
    <property type="match status" value="1"/>
</dbReference>
<dbReference type="Pfam" id="PF00781">
    <property type="entry name" value="DAGK_cat"/>
    <property type="match status" value="1"/>
</dbReference>
<evidence type="ECO:0000313" key="11">
    <source>
        <dbReference type="Proteomes" id="UP000310506"/>
    </source>
</evidence>
<dbReference type="Proteomes" id="UP000310506">
    <property type="component" value="Unassembled WGS sequence"/>
</dbReference>
<evidence type="ECO:0000256" key="2">
    <source>
        <dbReference type="ARBA" id="ARBA00005983"/>
    </source>
</evidence>
<dbReference type="Gene3D" id="2.60.200.40">
    <property type="match status" value="1"/>
</dbReference>
<keyword evidence="4" id="KW-0547">Nucleotide-binding</keyword>
<dbReference type="AlphaFoldDB" id="A0A4S3BAK4"/>
<dbReference type="NCBIfam" id="TIGR00147">
    <property type="entry name" value="YegS/Rv2252/BmrU family lipid kinase"/>
    <property type="match status" value="1"/>
</dbReference>
<comment type="caution">
    <text evidence="10">The sequence shown here is derived from an EMBL/GenBank/DDBJ whole genome shotgun (WGS) entry which is preliminary data.</text>
</comment>
<evidence type="ECO:0000256" key="5">
    <source>
        <dbReference type="ARBA" id="ARBA00022777"/>
    </source>
</evidence>
<keyword evidence="7" id="KW-0444">Lipid biosynthesis</keyword>
<accession>A0A4S3BAK4</accession>
<gene>
    <name evidence="10" type="ORF">ESZ54_00865</name>
</gene>
<dbReference type="InterPro" id="IPR001206">
    <property type="entry name" value="Diacylglycerol_kinase_cat_dom"/>
</dbReference>
<keyword evidence="8" id="KW-1208">Phospholipid metabolism</keyword>
<protein>
    <submittedName>
        <fullName evidence="10">Diacylglycerol kinase family lipid kinase</fullName>
    </submittedName>
</protein>
<dbReference type="GO" id="GO:0008654">
    <property type="term" value="P:phospholipid biosynthetic process"/>
    <property type="evidence" value="ECO:0007669"/>
    <property type="project" value="UniProtKB-KW"/>
</dbReference>
<sequence>MQLFEWHLLVNQNAGAGKARKIMPEIIKKLKEYKIKYKCYYTEHAGHEKRIVTQLLNQTLVPYDKELPVFPLLVVVGGDGTLHGVVNMLKKFPEIPIGYIPGGSGNDFARGVGIPNNPIEAMDKIVQTKKPRSLYLINSFLNRTKKEIIGLNNLGVGLDAAVVRATNASKMKSSLNSVNMGAFSYLSNAFGILRKQKGFPIDITVNGRTHHFNNAYLCTVTNHPYFGGGLALDPTATAENEELNLIVIEKIALYKIMALIPKLLKKTHLASPHVRQFKGQEIKLRSTSREFGQIDGEELRKDPIDIDFSLTSHLFWF</sequence>
<dbReference type="RefSeq" id="WP_136135781.1">
    <property type="nucleotide sequence ID" value="NZ_SDGV01000001.1"/>
</dbReference>
<keyword evidence="3" id="KW-0808">Transferase</keyword>
<evidence type="ECO:0000256" key="3">
    <source>
        <dbReference type="ARBA" id="ARBA00022679"/>
    </source>
</evidence>
<dbReference type="PANTHER" id="PTHR12358:SF54">
    <property type="entry name" value="SPHINGOSINE KINASE RELATED PROTEIN"/>
    <property type="match status" value="1"/>
</dbReference>
<keyword evidence="7" id="KW-0443">Lipid metabolism</keyword>
<dbReference type="InterPro" id="IPR017438">
    <property type="entry name" value="ATP-NAD_kinase_N"/>
</dbReference>
<keyword evidence="6" id="KW-0067">ATP-binding</keyword>
<evidence type="ECO:0000256" key="4">
    <source>
        <dbReference type="ARBA" id="ARBA00022741"/>
    </source>
</evidence>
<dbReference type="InterPro" id="IPR016064">
    <property type="entry name" value="NAD/diacylglycerol_kinase_sf"/>
</dbReference>
<dbReference type="InterPro" id="IPR045540">
    <property type="entry name" value="YegS/DAGK_C"/>
</dbReference>
<evidence type="ECO:0000259" key="9">
    <source>
        <dbReference type="PROSITE" id="PS50146"/>
    </source>
</evidence>
<dbReference type="GO" id="GO:0016301">
    <property type="term" value="F:kinase activity"/>
    <property type="evidence" value="ECO:0007669"/>
    <property type="project" value="UniProtKB-KW"/>
</dbReference>